<comment type="caution">
    <text evidence="10">The sequence shown here is derived from an EMBL/GenBank/DDBJ whole genome shotgun (WGS) entry which is preliminary data.</text>
</comment>
<dbReference type="SUPFAM" id="SSF50630">
    <property type="entry name" value="Acid proteases"/>
    <property type="match status" value="1"/>
</dbReference>
<feature type="chain" id="PRO_5041915573" evidence="8">
    <location>
        <begin position="19"/>
        <end position="409"/>
    </location>
</feature>
<dbReference type="PANTHER" id="PTHR47966:SF51">
    <property type="entry name" value="BETA-SITE APP-CLEAVING ENZYME, ISOFORM A-RELATED"/>
    <property type="match status" value="1"/>
</dbReference>
<feature type="disulfide bond" evidence="6">
    <location>
        <begin position="134"/>
        <end position="138"/>
    </location>
</feature>
<dbReference type="InterPro" id="IPR001461">
    <property type="entry name" value="Aspartic_peptidase_A1"/>
</dbReference>
<organism evidence="10 11">
    <name type="scientific">Lactarius akahatsu</name>
    <dbReference type="NCBI Taxonomy" id="416441"/>
    <lineage>
        <taxon>Eukaryota</taxon>
        <taxon>Fungi</taxon>
        <taxon>Dikarya</taxon>
        <taxon>Basidiomycota</taxon>
        <taxon>Agaricomycotina</taxon>
        <taxon>Agaricomycetes</taxon>
        <taxon>Russulales</taxon>
        <taxon>Russulaceae</taxon>
        <taxon>Lactarius</taxon>
    </lineage>
</organism>
<dbReference type="FunFam" id="2.40.70.10:FF:000115">
    <property type="entry name" value="Lysosomal aspartic protease"/>
    <property type="match status" value="1"/>
</dbReference>
<accession>A0AAD4LG24</accession>
<keyword evidence="8" id="KW-0732">Signal</keyword>
<feature type="signal peptide" evidence="8">
    <location>
        <begin position="1"/>
        <end position="18"/>
    </location>
</feature>
<dbReference type="Proteomes" id="UP001201163">
    <property type="component" value="Unassembled WGS sequence"/>
</dbReference>
<dbReference type="InterPro" id="IPR021109">
    <property type="entry name" value="Peptidase_aspartic_dom_sf"/>
</dbReference>
<sequence length="409" mass="43036">MYFSPTLVLAALPFLVAAAPFEERSSIGISIPIVKHSGFRSADGVVDIAKLQAGRQRTLAKIQRGFEAFERNTGAAHPSASQLKRSTKRGKGDPLTDHSAELWYGSITVGTPAVTYTVDFDTGSSDLFLPGSNCDSTCSGHTLYDPSSSSASSDVGKTFKLQYGDGSTVSGEQYTDTVTLAGFKATRQRLGAATTYSSGFRSQRFPADGLLGMGYESLSSYGASPVFQSLVSQGQVSTPVFSFYFAESGSELFIGGTNQNHFTGSFTYMPVTTQGYWQGSFGGISVNGKTVISGQGAIIDTGTTQVVGDTQGVQAIYDQIPGSKDIGSGTWTIPCNFNTPVSITFSGKVFKISASTFNLGPESSGSSTCIGGFGASDDLGFWIVGDVFLQNVYTTFDLGNNRVGFASLA</sequence>
<keyword evidence="11" id="KW-1185">Reference proteome</keyword>
<evidence type="ECO:0000313" key="10">
    <source>
        <dbReference type="EMBL" id="KAH8986112.1"/>
    </source>
</evidence>
<dbReference type="GO" id="GO:0004190">
    <property type="term" value="F:aspartic-type endopeptidase activity"/>
    <property type="evidence" value="ECO:0007669"/>
    <property type="project" value="UniProtKB-KW"/>
</dbReference>
<dbReference type="GO" id="GO:0006508">
    <property type="term" value="P:proteolysis"/>
    <property type="evidence" value="ECO:0007669"/>
    <property type="project" value="UniProtKB-KW"/>
</dbReference>
<dbReference type="Gene3D" id="2.40.70.10">
    <property type="entry name" value="Acid Proteases"/>
    <property type="match status" value="2"/>
</dbReference>
<dbReference type="EMBL" id="JAKELL010000057">
    <property type="protein sequence ID" value="KAH8986112.1"/>
    <property type="molecule type" value="Genomic_DNA"/>
</dbReference>
<evidence type="ECO:0000313" key="11">
    <source>
        <dbReference type="Proteomes" id="UP001201163"/>
    </source>
</evidence>
<dbReference type="AlphaFoldDB" id="A0AAD4LG24"/>
<feature type="region of interest" description="Disordered" evidence="7">
    <location>
        <begin position="73"/>
        <end position="94"/>
    </location>
</feature>
<evidence type="ECO:0000256" key="6">
    <source>
        <dbReference type="PIRSR" id="PIRSR601461-2"/>
    </source>
</evidence>
<feature type="domain" description="Peptidase A1" evidence="9">
    <location>
        <begin position="103"/>
        <end position="406"/>
    </location>
</feature>
<dbReference type="InterPro" id="IPR034164">
    <property type="entry name" value="Pepsin-like_dom"/>
</dbReference>
<evidence type="ECO:0000256" key="7">
    <source>
        <dbReference type="SAM" id="MobiDB-lite"/>
    </source>
</evidence>
<feature type="active site" evidence="5">
    <location>
        <position position="121"/>
    </location>
</feature>
<dbReference type="PROSITE" id="PS51767">
    <property type="entry name" value="PEPTIDASE_A1"/>
    <property type="match status" value="1"/>
</dbReference>
<dbReference type="PANTHER" id="PTHR47966">
    <property type="entry name" value="BETA-SITE APP-CLEAVING ENZYME, ISOFORM A-RELATED"/>
    <property type="match status" value="1"/>
</dbReference>
<dbReference type="PRINTS" id="PR00792">
    <property type="entry name" value="PEPSIN"/>
</dbReference>
<dbReference type="InterPro" id="IPR033121">
    <property type="entry name" value="PEPTIDASE_A1"/>
</dbReference>
<name>A0AAD4LG24_9AGAM</name>
<keyword evidence="3" id="KW-0064">Aspartyl protease</keyword>
<reference evidence="10" key="1">
    <citation type="submission" date="2022-01" db="EMBL/GenBank/DDBJ databases">
        <title>Comparative genomics reveals a dynamic genome evolution in the ectomycorrhizal milk-cap (Lactarius) mushrooms.</title>
        <authorList>
            <consortium name="DOE Joint Genome Institute"/>
            <person name="Lebreton A."/>
            <person name="Tang N."/>
            <person name="Kuo A."/>
            <person name="LaButti K."/>
            <person name="Drula E."/>
            <person name="Barry K."/>
            <person name="Clum A."/>
            <person name="Lipzen A."/>
            <person name="Mousain D."/>
            <person name="Ng V."/>
            <person name="Wang R."/>
            <person name="Wang X."/>
            <person name="Dai Y."/>
            <person name="Henrissat B."/>
            <person name="Grigoriev I.V."/>
            <person name="Guerin-Laguette A."/>
            <person name="Yu F."/>
            <person name="Martin F.M."/>
        </authorList>
    </citation>
    <scope>NUCLEOTIDE SEQUENCE</scope>
    <source>
        <strain evidence="10">QP</strain>
    </source>
</reference>
<feature type="active site" evidence="5">
    <location>
        <position position="300"/>
    </location>
</feature>
<keyword evidence="6" id="KW-1015">Disulfide bond</keyword>
<dbReference type="Pfam" id="PF00026">
    <property type="entry name" value="Asp"/>
    <property type="match status" value="1"/>
</dbReference>
<keyword evidence="4" id="KW-0378">Hydrolase</keyword>
<proteinExistence type="inferred from homology"/>
<evidence type="ECO:0000256" key="1">
    <source>
        <dbReference type="ARBA" id="ARBA00007447"/>
    </source>
</evidence>
<evidence type="ECO:0000256" key="2">
    <source>
        <dbReference type="ARBA" id="ARBA00022670"/>
    </source>
</evidence>
<dbReference type="CDD" id="cd05471">
    <property type="entry name" value="pepsin_like"/>
    <property type="match status" value="1"/>
</dbReference>
<evidence type="ECO:0000256" key="5">
    <source>
        <dbReference type="PIRSR" id="PIRSR601461-1"/>
    </source>
</evidence>
<evidence type="ECO:0000259" key="9">
    <source>
        <dbReference type="PROSITE" id="PS51767"/>
    </source>
</evidence>
<protein>
    <submittedName>
        <fullName evidence="10">Acid protease</fullName>
    </submittedName>
</protein>
<comment type="similarity">
    <text evidence="1">Belongs to the peptidase A1 family.</text>
</comment>
<evidence type="ECO:0000256" key="8">
    <source>
        <dbReference type="SAM" id="SignalP"/>
    </source>
</evidence>
<evidence type="ECO:0000256" key="4">
    <source>
        <dbReference type="ARBA" id="ARBA00022801"/>
    </source>
</evidence>
<keyword evidence="2 10" id="KW-0645">Protease</keyword>
<evidence type="ECO:0000256" key="3">
    <source>
        <dbReference type="ARBA" id="ARBA00022750"/>
    </source>
</evidence>
<gene>
    <name evidence="10" type="ORF">EDB92DRAFT_1802145</name>
</gene>